<proteinExistence type="predicted"/>
<sequence>MRYLPEGKCVTYTVFQAVLILYKMRTLISCIPERYLYQDVFACVILLAELGVKAKAWSKNLQTIAHLLSIKGFLSINEATSFSLISTSNDGLMYRQYLDCDQCMKLSFVNTQASNCVI</sequence>
<accession>A0ACC2E887</accession>
<name>A0ACC2E887_DIPCM</name>
<protein>
    <submittedName>
        <fullName evidence="1">Uncharacterized protein</fullName>
    </submittedName>
</protein>
<dbReference type="EMBL" id="CM055094">
    <property type="protein sequence ID" value="KAJ7562612.1"/>
    <property type="molecule type" value="Genomic_DNA"/>
</dbReference>
<evidence type="ECO:0000313" key="2">
    <source>
        <dbReference type="Proteomes" id="UP001162992"/>
    </source>
</evidence>
<gene>
    <name evidence="1" type="ORF">O6H91_03G077200</name>
</gene>
<organism evidence="1 2">
    <name type="scientific">Diphasiastrum complanatum</name>
    <name type="common">Issler's clubmoss</name>
    <name type="synonym">Lycopodium complanatum</name>
    <dbReference type="NCBI Taxonomy" id="34168"/>
    <lineage>
        <taxon>Eukaryota</taxon>
        <taxon>Viridiplantae</taxon>
        <taxon>Streptophyta</taxon>
        <taxon>Embryophyta</taxon>
        <taxon>Tracheophyta</taxon>
        <taxon>Lycopodiopsida</taxon>
        <taxon>Lycopodiales</taxon>
        <taxon>Lycopodiaceae</taxon>
        <taxon>Lycopodioideae</taxon>
        <taxon>Diphasiastrum</taxon>
    </lineage>
</organism>
<comment type="caution">
    <text evidence="1">The sequence shown here is derived from an EMBL/GenBank/DDBJ whole genome shotgun (WGS) entry which is preliminary data.</text>
</comment>
<dbReference type="Proteomes" id="UP001162992">
    <property type="component" value="Chromosome 3"/>
</dbReference>
<keyword evidence="2" id="KW-1185">Reference proteome</keyword>
<reference evidence="2" key="1">
    <citation type="journal article" date="2024" name="Proc. Natl. Acad. Sci. U.S.A.">
        <title>Extraordinary preservation of gene collinearity over three hundred million years revealed in homosporous lycophytes.</title>
        <authorList>
            <person name="Li C."/>
            <person name="Wickell D."/>
            <person name="Kuo L.Y."/>
            <person name="Chen X."/>
            <person name="Nie B."/>
            <person name="Liao X."/>
            <person name="Peng D."/>
            <person name="Ji J."/>
            <person name="Jenkins J."/>
            <person name="Williams M."/>
            <person name="Shu S."/>
            <person name="Plott C."/>
            <person name="Barry K."/>
            <person name="Rajasekar S."/>
            <person name="Grimwood J."/>
            <person name="Han X."/>
            <person name="Sun S."/>
            <person name="Hou Z."/>
            <person name="He W."/>
            <person name="Dai G."/>
            <person name="Sun C."/>
            <person name="Schmutz J."/>
            <person name="Leebens-Mack J.H."/>
            <person name="Li F.W."/>
            <person name="Wang L."/>
        </authorList>
    </citation>
    <scope>NUCLEOTIDE SEQUENCE [LARGE SCALE GENOMIC DNA]</scope>
    <source>
        <strain evidence="2">cv. PW_Plant_1</strain>
    </source>
</reference>
<evidence type="ECO:0000313" key="1">
    <source>
        <dbReference type="EMBL" id="KAJ7562612.1"/>
    </source>
</evidence>